<feature type="transmembrane region" description="Helical" evidence="6">
    <location>
        <begin position="387"/>
        <end position="407"/>
    </location>
</feature>
<evidence type="ECO:0000256" key="5">
    <source>
        <dbReference type="ARBA" id="ARBA00023136"/>
    </source>
</evidence>
<feature type="domain" description="ABC3 transporter permease C-terminal" evidence="7">
    <location>
        <begin position="292"/>
        <end position="408"/>
    </location>
</feature>
<dbReference type="Pfam" id="PF02687">
    <property type="entry name" value="FtsX"/>
    <property type="match status" value="1"/>
</dbReference>
<name>A0ABY5GWU7_9GAMM</name>
<evidence type="ECO:0000256" key="6">
    <source>
        <dbReference type="SAM" id="Phobius"/>
    </source>
</evidence>
<evidence type="ECO:0000259" key="7">
    <source>
        <dbReference type="Pfam" id="PF02687"/>
    </source>
</evidence>
<comment type="subcellular location">
    <subcellularLocation>
        <location evidence="1">Cell membrane</location>
        <topology evidence="1">Multi-pass membrane protein</topology>
    </subcellularLocation>
</comment>
<feature type="transmembrane region" description="Helical" evidence="6">
    <location>
        <begin position="334"/>
        <end position="367"/>
    </location>
</feature>
<evidence type="ECO:0000256" key="4">
    <source>
        <dbReference type="ARBA" id="ARBA00022989"/>
    </source>
</evidence>
<dbReference type="PANTHER" id="PTHR43738:SF2">
    <property type="entry name" value="ABC TRANSPORTER PERMEASE"/>
    <property type="match status" value="1"/>
</dbReference>
<keyword evidence="2" id="KW-1003">Cell membrane</keyword>
<feature type="domain" description="MacB-like periplasmic core" evidence="8">
    <location>
        <begin position="20"/>
        <end position="209"/>
    </location>
</feature>
<feature type="transmembrane region" description="Helical" evidence="6">
    <location>
        <begin position="17"/>
        <end position="36"/>
    </location>
</feature>
<protein>
    <submittedName>
        <fullName evidence="9">ABC transporter permease</fullName>
    </submittedName>
</protein>
<proteinExistence type="predicted"/>
<sequence>MKVVLMLALRSLYNRRLTAIMTMISIAVSVALLLGVEKIRTEAKHSFSSTISGTDLIIGARSGSVQLLLYSVFRIGNATNNISWESYQQIASQQAVEWTIPISLGDSHRGYRVLGTMTDYFNHYRYGRNHALAFRKGLPFAALHDVVLGFEVAKTLGYQLGEKVVISHGTGSTSFSKHGDQPFTVVGILEPTGTPLDRTLHVSLEAIEAIHIDWRSGSYIPGSGGKAPLSERNLEPKQITAMLVGLKSKMSAFQLQRSVNNYRQEALQAILPGVALQELWGMLGIVESTLLIISAFVVATGLFGMLTVLLTSLNERRREMAILRSIGVRPWQICLLLVLETGGLTLAGMLLAMSFLYGGLAIFMPLIESHFGLFIELSLPGVYELKLLSLVFFTGLLCGVLPGYAAYRYSLADGMTVRL</sequence>
<evidence type="ECO:0000256" key="1">
    <source>
        <dbReference type="ARBA" id="ARBA00004651"/>
    </source>
</evidence>
<gene>
    <name evidence="9" type="ORF">KDX31_05615</name>
</gene>
<dbReference type="Pfam" id="PF12704">
    <property type="entry name" value="MacB_PCD"/>
    <property type="match status" value="1"/>
</dbReference>
<dbReference type="EMBL" id="CP073344">
    <property type="protein sequence ID" value="UTW04483.1"/>
    <property type="molecule type" value="Genomic_DNA"/>
</dbReference>
<dbReference type="Proteomes" id="UP001059950">
    <property type="component" value="Chromosome"/>
</dbReference>
<dbReference type="InterPro" id="IPR003838">
    <property type="entry name" value="ABC3_permease_C"/>
</dbReference>
<evidence type="ECO:0000313" key="10">
    <source>
        <dbReference type="Proteomes" id="UP001059950"/>
    </source>
</evidence>
<keyword evidence="4 6" id="KW-1133">Transmembrane helix</keyword>
<reference evidence="9" key="1">
    <citation type="submission" date="2021-04" db="EMBL/GenBank/DDBJ databases">
        <title>Oceanospirillales bacteria with DddD are important DMSP degraders in coastal seawater.</title>
        <authorList>
            <person name="Liu J."/>
        </authorList>
    </citation>
    <scope>NUCLEOTIDE SEQUENCE</scope>
    <source>
        <strain evidence="9">GY6</strain>
    </source>
</reference>
<dbReference type="InterPro" id="IPR025857">
    <property type="entry name" value="MacB_PCD"/>
</dbReference>
<dbReference type="InterPro" id="IPR051125">
    <property type="entry name" value="ABC-4/HrtB_transporter"/>
</dbReference>
<evidence type="ECO:0000256" key="2">
    <source>
        <dbReference type="ARBA" id="ARBA00022475"/>
    </source>
</evidence>
<evidence type="ECO:0000256" key="3">
    <source>
        <dbReference type="ARBA" id="ARBA00022692"/>
    </source>
</evidence>
<accession>A0ABY5GWU7</accession>
<dbReference type="PANTHER" id="PTHR43738">
    <property type="entry name" value="ABC TRANSPORTER, MEMBRANE PROTEIN"/>
    <property type="match status" value="1"/>
</dbReference>
<organism evidence="9 10">
    <name type="scientific">Amphritea atlantica</name>
    <dbReference type="NCBI Taxonomy" id="355243"/>
    <lineage>
        <taxon>Bacteria</taxon>
        <taxon>Pseudomonadati</taxon>
        <taxon>Pseudomonadota</taxon>
        <taxon>Gammaproteobacteria</taxon>
        <taxon>Oceanospirillales</taxon>
        <taxon>Oceanospirillaceae</taxon>
        <taxon>Amphritea</taxon>
    </lineage>
</organism>
<feature type="transmembrane region" description="Helical" evidence="6">
    <location>
        <begin position="292"/>
        <end position="313"/>
    </location>
</feature>
<keyword evidence="5 6" id="KW-0472">Membrane</keyword>
<keyword evidence="3 6" id="KW-0812">Transmembrane</keyword>
<evidence type="ECO:0000259" key="8">
    <source>
        <dbReference type="Pfam" id="PF12704"/>
    </source>
</evidence>
<evidence type="ECO:0000313" key="9">
    <source>
        <dbReference type="EMBL" id="UTW04483.1"/>
    </source>
</evidence>
<keyword evidence="10" id="KW-1185">Reference proteome</keyword>